<dbReference type="EMBL" id="JAMRXG010000004">
    <property type="protein sequence ID" value="MCM6773925.1"/>
    <property type="molecule type" value="Genomic_DNA"/>
</dbReference>
<gene>
    <name evidence="1" type="ORF">NDR86_10625</name>
</gene>
<evidence type="ECO:0000313" key="2">
    <source>
        <dbReference type="Proteomes" id="UP001139157"/>
    </source>
</evidence>
<sequence length="175" mass="19781">MEPSDSDIKVQLLISPPERWQLLWSAADDLLAEQPSPWEIRTQNADGSTCMPYAVYSEAVNRVERALYEVDAIVGFDWTQWDGLQRYRGGRELAAAPVADACRVLTAITRAERFSDGTIGHALDDGTFQAALLRLRTWYDGIAKAHAEYVHPPQDQSWISRRVGGFRMFQALLRN</sequence>
<dbReference type="Pfam" id="PF20118">
    <property type="entry name" value="DUF6508"/>
    <property type="match status" value="1"/>
</dbReference>
<reference evidence="1" key="1">
    <citation type="submission" date="2022-06" db="EMBL/GenBank/DDBJ databases">
        <title>Novel species in genus nocardia.</title>
        <authorList>
            <person name="Li F."/>
        </authorList>
    </citation>
    <scope>NUCLEOTIDE SEQUENCE</scope>
    <source>
        <strain evidence="1">CDC141</strain>
    </source>
</reference>
<dbReference type="InterPro" id="IPR045425">
    <property type="entry name" value="DUF6508"/>
</dbReference>
<comment type="caution">
    <text evidence="1">The sequence shown here is derived from an EMBL/GenBank/DDBJ whole genome shotgun (WGS) entry which is preliminary data.</text>
</comment>
<evidence type="ECO:0000313" key="1">
    <source>
        <dbReference type="EMBL" id="MCM6773925.1"/>
    </source>
</evidence>
<accession>A0A9X2E6W6</accession>
<dbReference type="AlphaFoldDB" id="A0A9X2E6W6"/>
<name>A0A9X2E6W6_9NOCA</name>
<keyword evidence="2" id="KW-1185">Reference proteome</keyword>
<dbReference type="Proteomes" id="UP001139157">
    <property type="component" value="Unassembled WGS sequence"/>
</dbReference>
<protein>
    <submittedName>
        <fullName evidence="1">DUF6508 domain-containing protein</fullName>
    </submittedName>
</protein>
<organism evidence="1 2">
    <name type="scientific">Nocardia pulmonis</name>
    <dbReference type="NCBI Taxonomy" id="2951408"/>
    <lineage>
        <taxon>Bacteria</taxon>
        <taxon>Bacillati</taxon>
        <taxon>Actinomycetota</taxon>
        <taxon>Actinomycetes</taxon>
        <taxon>Mycobacteriales</taxon>
        <taxon>Nocardiaceae</taxon>
        <taxon>Nocardia</taxon>
    </lineage>
</organism>
<proteinExistence type="predicted"/>
<dbReference type="RefSeq" id="WP_251911013.1">
    <property type="nucleotide sequence ID" value="NZ_JAMRXG010000004.1"/>
</dbReference>